<comment type="caution">
    <text evidence="7">The sequence shown here is derived from an EMBL/GenBank/DDBJ whole genome shotgun (WGS) entry which is preliminary data.</text>
</comment>
<organism evidence="7 8">
    <name type="scientific">Marinomonas phaeophyticola</name>
    <dbReference type="NCBI Taxonomy" id="3004091"/>
    <lineage>
        <taxon>Bacteria</taxon>
        <taxon>Pseudomonadati</taxon>
        <taxon>Pseudomonadota</taxon>
        <taxon>Gammaproteobacteria</taxon>
        <taxon>Oceanospirillales</taxon>
        <taxon>Oceanospirillaceae</taxon>
        <taxon>Marinomonas</taxon>
    </lineage>
</organism>
<keyword evidence="4 5" id="KW-0472">Membrane</keyword>
<feature type="domain" description="Lipopolysaccharide assembly protein A" evidence="6">
    <location>
        <begin position="28"/>
        <end position="90"/>
    </location>
</feature>
<feature type="transmembrane region" description="Helical" evidence="5">
    <location>
        <begin position="46"/>
        <end position="70"/>
    </location>
</feature>
<evidence type="ECO:0000313" key="8">
    <source>
        <dbReference type="Proteomes" id="UP001149719"/>
    </source>
</evidence>
<evidence type="ECO:0000259" key="6">
    <source>
        <dbReference type="Pfam" id="PF06305"/>
    </source>
</evidence>
<dbReference type="RefSeq" id="WP_269121727.1">
    <property type="nucleotide sequence ID" value="NZ_JAPUBN010000001.1"/>
</dbReference>
<keyword evidence="1" id="KW-1003">Cell membrane</keyword>
<keyword evidence="2 5" id="KW-0812">Transmembrane</keyword>
<evidence type="ECO:0000256" key="4">
    <source>
        <dbReference type="ARBA" id="ARBA00023136"/>
    </source>
</evidence>
<keyword evidence="3 5" id="KW-1133">Transmembrane helix</keyword>
<name>A0ABT4JNZ3_9GAMM</name>
<protein>
    <submittedName>
        <fullName evidence="7">LapA family protein</fullName>
    </submittedName>
</protein>
<sequence>MLKWLYRIIGALILFTLLVIGVFFAVRNPQLISLDFVIWQSPEFSIALHVILAFGIGVILALVASSAIMIKSERKVRLLTKRLAKNQAELASIRKDSIAKELDVSEE</sequence>
<dbReference type="InterPro" id="IPR010445">
    <property type="entry name" value="LapA_dom"/>
</dbReference>
<reference evidence="7" key="1">
    <citation type="submission" date="2022-12" db="EMBL/GenBank/DDBJ databases">
        <title>Marinomonas 15G1-11 sp. nov, isolated from marine algae.</title>
        <authorList>
            <person name="Butt M."/>
            <person name="Choi D.G."/>
            <person name="Kim J.M."/>
            <person name="Lee J.K."/>
            <person name="Baek J.H."/>
            <person name="Jeon C.O."/>
        </authorList>
    </citation>
    <scope>NUCLEOTIDE SEQUENCE</scope>
    <source>
        <strain evidence="7">15G1-11</strain>
    </source>
</reference>
<evidence type="ECO:0000256" key="5">
    <source>
        <dbReference type="SAM" id="Phobius"/>
    </source>
</evidence>
<evidence type="ECO:0000256" key="2">
    <source>
        <dbReference type="ARBA" id="ARBA00022692"/>
    </source>
</evidence>
<dbReference type="Pfam" id="PF06305">
    <property type="entry name" value="LapA_dom"/>
    <property type="match status" value="1"/>
</dbReference>
<gene>
    <name evidence="7" type="ORF">O1D97_00175</name>
</gene>
<evidence type="ECO:0000256" key="3">
    <source>
        <dbReference type="ARBA" id="ARBA00022989"/>
    </source>
</evidence>
<evidence type="ECO:0000313" key="7">
    <source>
        <dbReference type="EMBL" id="MCZ2720095.1"/>
    </source>
</evidence>
<evidence type="ECO:0000256" key="1">
    <source>
        <dbReference type="ARBA" id="ARBA00022475"/>
    </source>
</evidence>
<dbReference type="Proteomes" id="UP001149719">
    <property type="component" value="Unassembled WGS sequence"/>
</dbReference>
<feature type="transmembrane region" description="Helical" evidence="5">
    <location>
        <begin position="5"/>
        <end position="26"/>
    </location>
</feature>
<accession>A0ABT4JNZ3</accession>
<dbReference type="EMBL" id="JAPUBN010000001">
    <property type="protein sequence ID" value="MCZ2720095.1"/>
    <property type="molecule type" value="Genomic_DNA"/>
</dbReference>
<proteinExistence type="predicted"/>
<keyword evidence="8" id="KW-1185">Reference proteome</keyword>